<accession>A0A7R5KPM6</accession>
<dbReference type="GeneID" id="113996698"/>
<dbReference type="InParanoid" id="A0A7R5KPM6"/>
<dbReference type="AlphaFoldDB" id="A0A7R5KPM6"/>
<evidence type="ECO:0000256" key="2">
    <source>
        <dbReference type="ARBA" id="ARBA00023037"/>
    </source>
</evidence>
<evidence type="ECO:0000313" key="6">
    <source>
        <dbReference type="Proteomes" id="UP000504627"/>
    </source>
</evidence>
<evidence type="ECO:0000256" key="1">
    <source>
        <dbReference type="ARBA" id="ARBA00004479"/>
    </source>
</evidence>
<dbReference type="Gene3D" id="2.60.40.1460">
    <property type="entry name" value="Integrin domains. Chain A, domain 2"/>
    <property type="match status" value="1"/>
</dbReference>
<reference evidence="7" key="1">
    <citation type="submission" date="2025-08" db="UniProtKB">
        <authorList>
            <consortium name="RefSeq"/>
        </authorList>
    </citation>
    <scope>IDENTIFICATION</scope>
    <source>
        <tissue evidence="7">Muscle</tissue>
    </source>
</reference>
<dbReference type="Pfam" id="PF08441">
    <property type="entry name" value="Integrin_A_Ig_1"/>
    <property type="match status" value="1"/>
</dbReference>
<dbReference type="GO" id="GO:0007229">
    <property type="term" value="P:integrin-mediated signaling pathway"/>
    <property type="evidence" value="ECO:0007669"/>
    <property type="project" value="UniProtKB-KW"/>
</dbReference>
<protein>
    <submittedName>
        <fullName evidence="7">Integrin alpha-5-like</fullName>
    </submittedName>
</protein>
<dbReference type="Proteomes" id="UP000504627">
    <property type="component" value="Unplaced"/>
</dbReference>
<feature type="domain" description="Integrin alpha first immunoglubulin-like" evidence="5">
    <location>
        <begin position="10"/>
        <end position="88"/>
    </location>
</feature>
<dbReference type="SUPFAM" id="SSF69179">
    <property type="entry name" value="Integrin domains"/>
    <property type="match status" value="1"/>
</dbReference>
<evidence type="ECO:0000256" key="4">
    <source>
        <dbReference type="ARBA" id="ARBA00023180"/>
    </source>
</evidence>
<evidence type="ECO:0000259" key="5">
    <source>
        <dbReference type="Pfam" id="PF08441"/>
    </source>
</evidence>
<organism evidence="6 7">
    <name type="scientific">Pipra filicauda</name>
    <name type="common">Wire-tailed manakin</name>
    <dbReference type="NCBI Taxonomy" id="649802"/>
    <lineage>
        <taxon>Eukaryota</taxon>
        <taxon>Metazoa</taxon>
        <taxon>Chordata</taxon>
        <taxon>Craniata</taxon>
        <taxon>Vertebrata</taxon>
        <taxon>Euteleostomi</taxon>
        <taxon>Archelosauria</taxon>
        <taxon>Archosauria</taxon>
        <taxon>Dinosauria</taxon>
        <taxon>Saurischia</taxon>
        <taxon>Theropoda</taxon>
        <taxon>Coelurosauria</taxon>
        <taxon>Aves</taxon>
        <taxon>Neognathae</taxon>
        <taxon>Neoaves</taxon>
        <taxon>Telluraves</taxon>
        <taxon>Australaves</taxon>
        <taxon>Passeriformes</taxon>
        <taxon>Pipridae</taxon>
        <taxon>Pipra</taxon>
    </lineage>
</organism>
<keyword evidence="2" id="KW-0401">Integrin</keyword>
<keyword evidence="4" id="KW-0325">Glycoprotein</keyword>
<keyword evidence="6" id="KW-1185">Reference proteome</keyword>
<proteinExistence type="predicted"/>
<keyword evidence="3" id="KW-0472">Membrane</keyword>
<dbReference type="InterPro" id="IPR013649">
    <property type="entry name" value="Integrin_alpha_Ig-like_1"/>
</dbReference>
<name>A0A7R5KPM6_9PASS</name>
<comment type="subcellular location">
    <subcellularLocation>
        <location evidence="1">Membrane</location>
        <topology evidence="1">Single-pass type I membrane protein</topology>
    </subcellularLocation>
</comment>
<dbReference type="GO" id="GO:0016020">
    <property type="term" value="C:membrane"/>
    <property type="evidence" value="ECO:0007669"/>
    <property type="project" value="UniProtKB-SubCell"/>
</dbReference>
<sequence length="108" mass="10911">MSPPVSPPSINVTFCLNASGRHLPGPIGLAVDLTVDGLKAGGGRRALFLGGGGAAQPGPSPTRSLTLVVPNGGTPQCRTLPVVLRAHIQLDCGEDNVCVPDLHLEATA</sequence>
<dbReference type="InterPro" id="IPR032695">
    <property type="entry name" value="Integrin_dom_sf"/>
</dbReference>
<dbReference type="RefSeq" id="XP_039243266.1">
    <property type="nucleotide sequence ID" value="XM_039387332.1"/>
</dbReference>
<evidence type="ECO:0000313" key="7">
    <source>
        <dbReference type="RefSeq" id="XP_039243266.1"/>
    </source>
</evidence>
<gene>
    <name evidence="7" type="primary">LOC113996698</name>
</gene>
<evidence type="ECO:0000256" key="3">
    <source>
        <dbReference type="ARBA" id="ARBA00023136"/>
    </source>
</evidence>